<proteinExistence type="predicted"/>
<protein>
    <submittedName>
        <fullName evidence="1">Uncharacterized protein</fullName>
    </submittedName>
</protein>
<organism evidence="1 2">
    <name type="scientific">Persea americana</name>
    <name type="common">Avocado</name>
    <dbReference type="NCBI Taxonomy" id="3435"/>
    <lineage>
        <taxon>Eukaryota</taxon>
        <taxon>Viridiplantae</taxon>
        <taxon>Streptophyta</taxon>
        <taxon>Embryophyta</taxon>
        <taxon>Tracheophyta</taxon>
        <taxon>Spermatophyta</taxon>
        <taxon>Magnoliopsida</taxon>
        <taxon>Magnoliidae</taxon>
        <taxon>Laurales</taxon>
        <taxon>Lauraceae</taxon>
        <taxon>Persea</taxon>
    </lineage>
</organism>
<evidence type="ECO:0000313" key="2">
    <source>
        <dbReference type="Proteomes" id="UP001234297"/>
    </source>
</evidence>
<comment type="caution">
    <text evidence="1">The sequence shown here is derived from an EMBL/GenBank/DDBJ whole genome shotgun (WGS) entry which is preliminary data.</text>
</comment>
<name>A0ACC2MT30_PERAE</name>
<reference evidence="1 2" key="1">
    <citation type="journal article" date="2022" name="Hortic Res">
        <title>A haplotype resolved chromosomal level avocado genome allows analysis of novel avocado genes.</title>
        <authorList>
            <person name="Nath O."/>
            <person name="Fletcher S.J."/>
            <person name="Hayward A."/>
            <person name="Shaw L.M."/>
            <person name="Masouleh A.K."/>
            <person name="Furtado A."/>
            <person name="Henry R.J."/>
            <person name="Mitter N."/>
        </authorList>
    </citation>
    <scope>NUCLEOTIDE SEQUENCE [LARGE SCALE GENOMIC DNA]</scope>
    <source>
        <strain evidence="2">cv. Hass</strain>
    </source>
</reference>
<evidence type="ECO:0000313" key="1">
    <source>
        <dbReference type="EMBL" id="KAJ8648895.1"/>
    </source>
</evidence>
<keyword evidence="2" id="KW-1185">Reference proteome</keyword>
<gene>
    <name evidence="1" type="ORF">MRB53_001918</name>
</gene>
<dbReference type="EMBL" id="CM056809">
    <property type="protein sequence ID" value="KAJ8648895.1"/>
    <property type="molecule type" value="Genomic_DNA"/>
</dbReference>
<sequence>MRILVTSLLEKTRDVTDAGSPLPRYSPHRRRRWAWFGWDCSSEKEGKVTKLSPPSNRSLEAQVTLAVTR</sequence>
<accession>A0ACC2MT30</accession>
<dbReference type="Proteomes" id="UP001234297">
    <property type="component" value="Chromosome 1"/>
</dbReference>